<dbReference type="InterPro" id="IPR002575">
    <property type="entry name" value="Aminoglycoside_PTrfase"/>
</dbReference>
<comment type="catalytic activity">
    <reaction evidence="5">
        <text>(5R)-5-hydroxy-L-lysine + GTP = (5R)-5-phosphooxy-L-lysine + GDP + H(+)</text>
        <dbReference type="Rhea" id="RHEA:19049"/>
        <dbReference type="ChEBI" id="CHEBI:15378"/>
        <dbReference type="ChEBI" id="CHEBI:37565"/>
        <dbReference type="ChEBI" id="CHEBI:57882"/>
        <dbReference type="ChEBI" id="CHEBI:58189"/>
        <dbReference type="ChEBI" id="CHEBI:58357"/>
        <dbReference type="EC" id="2.7.1.81"/>
    </reaction>
</comment>
<evidence type="ECO:0000256" key="2">
    <source>
        <dbReference type="ARBA" id="ARBA00022490"/>
    </source>
</evidence>
<dbReference type="Gene3D" id="3.90.1200.10">
    <property type="match status" value="1"/>
</dbReference>
<dbReference type="PANTHER" id="PTHR21064:SF1">
    <property type="entry name" value="HYDROXYLYSINE KINASE"/>
    <property type="match status" value="1"/>
</dbReference>
<reference evidence="10" key="1">
    <citation type="submission" date="2021-03" db="EMBL/GenBank/DDBJ databases">
        <title>Whole genome sequence of Jiella sp. CQZ9-1.</title>
        <authorList>
            <person name="Tuo L."/>
        </authorList>
    </citation>
    <scope>NUCLEOTIDE SEQUENCE</scope>
    <source>
        <strain evidence="10">CQZ9-1</strain>
    </source>
</reference>
<proteinExistence type="predicted"/>
<evidence type="ECO:0000256" key="3">
    <source>
        <dbReference type="ARBA" id="ARBA00022679"/>
    </source>
</evidence>
<evidence type="ECO:0000313" key="10">
    <source>
        <dbReference type="EMBL" id="MBO0663126.1"/>
    </source>
</evidence>
<dbReference type="Proteomes" id="UP000664122">
    <property type="component" value="Unassembled WGS sequence"/>
</dbReference>
<sequence length="352" mass="38355">MTIMTETDDAPAAFRASTPPFSAGEAETILQRFYGLAGQVFVMASERDLTLGVTAETGERYVLKIANAAEDQAVIRFQDAALVHLATVAPNLPVSRLVPTLTGEAEVLVEAEGLPHLVRLLTFLPGRPLSEVLRREPQMASIGSLLGGVSRAFESFAYPVPEQEILWDMQHAAKLRRLTGSIADPALRAPVEAILDRFAGEIVPRQKHFRRQIIHNDFNPSNLLVAEGDDDCIAGILDFGDMVEAPRIFDVAVACSYQVPAEGPPLGLVATLLAACHPVHPLDAGEIEDLFDLISVRHAMTITIGEWRARRQPANAAYILRNHPTAARAIARFADLDRRAATETLQRACDFA</sequence>
<comment type="caution">
    <text evidence="10">The sequence shown here is derived from an EMBL/GenBank/DDBJ whole genome shotgun (WGS) entry which is preliminary data.</text>
</comment>
<comment type="subcellular location">
    <subcellularLocation>
        <location evidence="1">Cytoplasm</location>
    </subcellularLocation>
</comment>
<evidence type="ECO:0000256" key="1">
    <source>
        <dbReference type="ARBA" id="ARBA00004496"/>
    </source>
</evidence>
<accession>A0A939JX92</accession>
<keyword evidence="11" id="KW-1185">Reference proteome</keyword>
<evidence type="ECO:0000256" key="5">
    <source>
        <dbReference type="ARBA" id="ARBA00036820"/>
    </source>
</evidence>
<organism evidence="10 11">
    <name type="scientific">Jiella flava</name>
    <dbReference type="NCBI Taxonomy" id="2816857"/>
    <lineage>
        <taxon>Bacteria</taxon>
        <taxon>Pseudomonadati</taxon>
        <taxon>Pseudomonadota</taxon>
        <taxon>Alphaproteobacteria</taxon>
        <taxon>Hyphomicrobiales</taxon>
        <taxon>Aurantimonadaceae</taxon>
        <taxon>Jiella</taxon>
    </lineage>
</organism>
<dbReference type="PANTHER" id="PTHR21064">
    <property type="entry name" value="AMINOGLYCOSIDE PHOSPHOTRANSFERASE DOMAIN-CONTAINING PROTEIN-RELATED"/>
    <property type="match status" value="1"/>
</dbReference>
<dbReference type="InterPro" id="IPR011009">
    <property type="entry name" value="Kinase-like_dom_sf"/>
</dbReference>
<name>A0A939JX92_9HYPH</name>
<keyword evidence="4" id="KW-0418">Kinase</keyword>
<keyword evidence="2" id="KW-0963">Cytoplasm</keyword>
<dbReference type="SUPFAM" id="SSF56112">
    <property type="entry name" value="Protein kinase-like (PK-like)"/>
    <property type="match status" value="1"/>
</dbReference>
<dbReference type="RefSeq" id="WP_207257908.1">
    <property type="nucleotide sequence ID" value="NZ_JAFMPP010000008.1"/>
</dbReference>
<evidence type="ECO:0000313" key="11">
    <source>
        <dbReference type="Proteomes" id="UP000664122"/>
    </source>
</evidence>
<dbReference type="AlphaFoldDB" id="A0A939JX92"/>
<keyword evidence="3" id="KW-0808">Transferase</keyword>
<comment type="function">
    <text evidence="6">Catalyzes the GTP-dependent phosphorylation of 5-hydroxy-L-lysine.</text>
</comment>
<dbReference type="EC" id="2.7.1.81" evidence="7"/>
<evidence type="ECO:0000256" key="7">
    <source>
        <dbReference type="ARBA" id="ARBA00038873"/>
    </source>
</evidence>
<feature type="domain" description="Aminoglycoside phosphotransferase" evidence="9">
    <location>
        <begin position="54"/>
        <end position="270"/>
    </location>
</feature>
<evidence type="ECO:0000256" key="8">
    <source>
        <dbReference type="ARBA" id="ARBA00040505"/>
    </source>
</evidence>
<evidence type="ECO:0000256" key="4">
    <source>
        <dbReference type="ARBA" id="ARBA00022777"/>
    </source>
</evidence>
<evidence type="ECO:0000259" key="9">
    <source>
        <dbReference type="Pfam" id="PF01636"/>
    </source>
</evidence>
<dbReference type="EMBL" id="JAFMPP010000008">
    <property type="protein sequence ID" value="MBO0663126.1"/>
    <property type="molecule type" value="Genomic_DNA"/>
</dbReference>
<dbReference type="InterPro" id="IPR050249">
    <property type="entry name" value="Pseudomonas-type_ThrB"/>
</dbReference>
<gene>
    <name evidence="10" type="ORF">J1C48_11105</name>
</gene>
<dbReference type="GO" id="GO:0047992">
    <property type="term" value="F:hydroxylysine kinase activity"/>
    <property type="evidence" value="ECO:0007669"/>
    <property type="project" value="UniProtKB-EC"/>
</dbReference>
<dbReference type="Pfam" id="PF01636">
    <property type="entry name" value="APH"/>
    <property type="match status" value="1"/>
</dbReference>
<dbReference type="GO" id="GO:0005737">
    <property type="term" value="C:cytoplasm"/>
    <property type="evidence" value="ECO:0007669"/>
    <property type="project" value="UniProtKB-SubCell"/>
</dbReference>
<evidence type="ECO:0000256" key="6">
    <source>
        <dbReference type="ARBA" id="ARBA00037368"/>
    </source>
</evidence>
<protein>
    <recommendedName>
        <fullName evidence="8">Hydroxylysine kinase</fullName>
        <ecNumber evidence="7">2.7.1.81</ecNumber>
    </recommendedName>
</protein>